<dbReference type="Proteomes" id="UP000475532">
    <property type="component" value="Unassembled WGS sequence"/>
</dbReference>
<evidence type="ECO:0000313" key="2">
    <source>
        <dbReference type="Proteomes" id="UP000475532"/>
    </source>
</evidence>
<name>A0A6L9QLY0_9ACTN</name>
<feature type="non-terminal residue" evidence="1">
    <location>
        <position position="1"/>
    </location>
</feature>
<evidence type="ECO:0000313" key="1">
    <source>
        <dbReference type="EMBL" id="NEA26108.1"/>
    </source>
</evidence>
<organism evidence="1 2">
    <name type="scientific">Actinomadura bangladeshensis</name>
    <dbReference type="NCBI Taxonomy" id="453573"/>
    <lineage>
        <taxon>Bacteria</taxon>
        <taxon>Bacillati</taxon>
        <taxon>Actinomycetota</taxon>
        <taxon>Actinomycetes</taxon>
        <taxon>Streptosporangiales</taxon>
        <taxon>Thermomonosporaceae</taxon>
        <taxon>Actinomadura</taxon>
    </lineage>
</organism>
<sequence>PQARAALVRLLAEERSLRLGADAWEVVNREVGSLRPRGRLTGARLVEAYLDRAATRHLGSADATQAIGSALSLTAADFEGLAAELSGC</sequence>
<reference evidence="1 2" key="1">
    <citation type="submission" date="2020-01" db="EMBL/GenBank/DDBJ databases">
        <title>Insect and environment-associated Actinomycetes.</title>
        <authorList>
            <person name="Currrie C."/>
            <person name="Chevrette M."/>
            <person name="Carlson C."/>
            <person name="Stubbendieck R."/>
            <person name="Wendt-Pienkowski E."/>
        </authorList>
    </citation>
    <scope>NUCLEOTIDE SEQUENCE [LARGE SCALE GENOMIC DNA]</scope>
    <source>
        <strain evidence="1 2">SID10258</strain>
    </source>
</reference>
<accession>A0A6L9QLY0</accession>
<comment type="caution">
    <text evidence="1">The sequence shown here is derived from an EMBL/GenBank/DDBJ whole genome shotgun (WGS) entry which is preliminary data.</text>
</comment>
<proteinExistence type="predicted"/>
<dbReference type="AlphaFoldDB" id="A0A6L9QLY0"/>
<gene>
    <name evidence="1" type="ORF">G3I70_26965</name>
</gene>
<dbReference type="RefSeq" id="WP_163060238.1">
    <property type="nucleotide sequence ID" value="NZ_JAAGLI010000718.1"/>
</dbReference>
<protein>
    <submittedName>
        <fullName evidence="1">Uncharacterized protein</fullName>
    </submittedName>
</protein>
<dbReference type="EMBL" id="JAAGLI010000718">
    <property type="protein sequence ID" value="NEA26108.1"/>
    <property type="molecule type" value="Genomic_DNA"/>
</dbReference>